<dbReference type="Proteomes" id="UP000186922">
    <property type="component" value="Unassembled WGS sequence"/>
</dbReference>
<accession>A0A1D1UIR4</accession>
<sequence>MLYKSLVRPVAEYACSVWNSSSHKHQKQLEQVQKDFLKSIRPSKLLRGQHDSDFSQYRQNLTDVQWKYLWERRAKAVMVNAFKIWTNGFPD</sequence>
<keyword evidence="2" id="KW-1185">Reference proteome</keyword>
<name>A0A1D1UIR4_RAMVA</name>
<gene>
    <name evidence="1" type="primary">RvY_00033-1</name>
    <name evidence="1" type="synonym">RvY_00033.1</name>
    <name evidence="1" type="ORF">RvY_00033</name>
</gene>
<dbReference type="EMBL" id="BDGG01000001">
    <property type="protein sequence ID" value="GAU87137.1"/>
    <property type="molecule type" value="Genomic_DNA"/>
</dbReference>
<evidence type="ECO:0000313" key="2">
    <source>
        <dbReference type="Proteomes" id="UP000186922"/>
    </source>
</evidence>
<dbReference type="OrthoDB" id="5954387at2759"/>
<evidence type="ECO:0000313" key="1">
    <source>
        <dbReference type="EMBL" id="GAU87137.1"/>
    </source>
</evidence>
<reference evidence="1 2" key="1">
    <citation type="journal article" date="2016" name="Nat. Commun.">
        <title>Extremotolerant tardigrade genome and improved radiotolerance of human cultured cells by tardigrade-unique protein.</title>
        <authorList>
            <person name="Hashimoto T."/>
            <person name="Horikawa D.D."/>
            <person name="Saito Y."/>
            <person name="Kuwahara H."/>
            <person name="Kozuka-Hata H."/>
            <person name="Shin-I T."/>
            <person name="Minakuchi Y."/>
            <person name="Ohishi K."/>
            <person name="Motoyama A."/>
            <person name="Aizu T."/>
            <person name="Enomoto A."/>
            <person name="Kondo K."/>
            <person name="Tanaka S."/>
            <person name="Hara Y."/>
            <person name="Koshikawa S."/>
            <person name="Sagara H."/>
            <person name="Miura T."/>
            <person name="Yokobori S."/>
            <person name="Miyagawa K."/>
            <person name="Suzuki Y."/>
            <person name="Kubo T."/>
            <person name="Oyama M."/>
            <person name="Kohara Y."/>
            <person name="Fujiyama A."/>
            <person name="Arakawa K."/>
            <person name="Katayama T."/>
            <person name="Toyoda A."/>
            <person name="Kunieda T."/>
        </authorList>
    </citation>
    <scope>NUCLEOTIDE SEQUENCE [LARGE SCALE GENOMIC DNA]</scope>
    <source>
        <strain evidence="1 2">YOKOZUNA-1</strain>
    </source>
</reference>
<organism evidence="1 2">
    <name type="scientific">Ramazzottius varieornatus</name>
    <name type="common">Water bear</name>
    <name type="synonym">Tardigrade</name>
    <dbReference type="NCBI Taxonomy" id="947166"/>
    <lineage>
        <taxon>Eukaryota</taxon>
        <taxon>Metazoa</taxon>
        <taxon>Ecdysozoa</taxon>
        <taxon>Tardigrada</taxon>
        <taxon>Eutardigrada</taxon>
        <taxon>Parachela</taxon>
        <taxon>Hypsibioidea</taxon>
        <taxon>Ramazzottiidae</taxon>
        <taxon>Ramazzottius</taxon>
    </lineage>
</organism>
<protein>
    <submittedName>
        <fullName evidence="1">Uncharacterized protein</fullName>
    </submittedName>
</protein>
<dbReference type="AlphaFoldDB" id="A0A1D1UIR4"/>
<proteinExistence type="predicted"/>
<comment type="caution">
    <text evidence="1">The sequence shown here is derived from an EMBL/GenBank/DDBJ whole genome shotgun (WGS) entry which is preliminary data.</text>
</comment>